<dbReference type="PROSITE" id="PS01124">
    <property type="entry name" value="HTH_ARAC_FAMILY_2"/>
    <property type="match status" value="1"/>
</dbReference>
<accession>A0ABS5JA52</accession>
<organism evidence="5 6">
    <name type="scientific">Chitinophaga hostae</name>
    <dbReference type="NCBI Taxonomy" id="2831022"/>
    <lineage>
        <taxon>Bacteria</taxon>
        <taxon>Pseudomonadati</taxon>
        <taxon>Bacteroidota</taxon>
        <taxon>Chitinophagia</taxon>
        <taxon>Chitinophagales</taxon>
        <taxon>Chitinophagaceae</taxon>
        <taxon>Chitinophaga</taxon>
    </lineage>
</organism>
<dbReference type="PANTHER" id="PTHR43280:SF28">
    <property type="entry name" value="HTH-TYPE TRANSCRIPTIONAL ACTIVATOR RHAS"/>
    <property type="match status" value="1"/>
</dbReference>
<evidence type="ECO:0000256" key="1">
    <source>
        <dbReference type="ARBA" id="ARBA00023015"/>
    </source>
</evidence>
<evidence type="ECO:0000313" key="6">
    <source>
        <dbReference type="Proteomes" id="UP000676386"/>
    </source>
</evidence>
<gene>
    <name evidence="5" type="ORF">KE626_32430</name>
</gene>
<feature type="domain" description="HTH araC/xylS-type" evidence="4">
    <location>
        <begin position="149"/>
        <end position="246"/>
    </location>
</feature>
<reference evidence="5 6" key="1">
    <citation type="submission" date="2021-04" db="EMBL/GenBank/DDBJ databases">
        <title>Chitinophaga sp. nov., isolated from the rhizosphere soil.</title>
        <authorList>
            <person name="He S."/>
        </authorList>
    </citation>
    <scope>NUCLEOTIDE SEQUENCE [LARGE SCALE GENOMIC DNA]</scope>
    <source>
        <strain evidence="5 6">2R12</strain>
    </source>
</reference>
<evidence type="ECO:0000256" key="3">
    <source>
        <dbReference type="ARBA" id="ARBA00023163"/>
    </source>
</evidence>
<dbReference type="Proteomes" id="UP000676386">
    <property type="component" value="Unassembled WGS sequence"/>
</dbReference>
<dbReference type="RefSeq" id="WP_211977244.1">
    <property type="nucleotide sequence ID" value="NZ_CBFHAM010000041.1"/>
</dbReference>
<proteinExistence type="predicted"/>
<evidence type="ECO:0000259" key="4">
    <source>
        <dbReference type="PROSITE" id="PS01124"/>
    </source>
</evidence>
<keyword evidence="1" id="KW-0805">Transcription regulation</keyword>
<comment type="caution">
    <text evidence="5">The sequence shown here is derived from an EMBL/GenBank/DDBJ whole genome shotgun (WGS) entry which is preliminary data.</text>
</comment>
<dbReference type="EMBL" id="JAGTXB010000028">
    <property type="protein sequence ID" value="MBS0032085.1"/>
    <property type="molecule type" value="Genomic_DNA"/>
</dbReference>
<dbReference type="Gene3D" id="1.10.10.60">
    <property type="entry name" value="Homeodomain-like"/>
    <property type="match status" value="2"/>
</dbReference>
<dbReference type="Pfam" id="PF12833">
    <property type="entry name" value="HTH_18"/>
    <property type="match status" value="1"/>
</dbReference>
<keyword evidence="3" id="KW-0804">Transcription</keyword>
<dbReference type="InterPro" id="IPR009057">
    <property type="entry name" value="Homeodomain-like_sf"/>
</dbReference>
<dbReference type="PROSITE" id="PS00041">
    <property type="entry name" value="HTH_ARAC_FAMILY_1"/>
    <property type="match status" value="1"/>
</dbReference>
<evidence type="ECO:0000313" key="5">
    <source>
        <dbReference type="EMBL" id="MBS0032085.1"/>
    </source>
</evidence>
<dbReference type="PANTHER" id="PTHR43280">
    <property type="entry name" value="ARAC-FAMILY TRANSCRIPTIONAL REGULATOR"/>
    <property type="match status" value="1"/>
</dbReference>
<keyword evidence="2" id="KW-0238">DNA-binding</keyword>
<protein>
    <submittedName>
        <fullName evidence="5">Helix-turn-helix transcriptional regulator</fullName>
    </submittedName>
</protein>
<dbReference type="InterPro" id="IPR018060">
    <property type="entry name" value="HTH_AraC"/>
</dbReference>
<dbReference type="InterPro" id="IPR018062">
    <property type="entry name" value="HTH_AraC-typ_CS"/>
</dbReference>
<sequence>MEQPLLFFSTGYFVYIGRAVDTVVHEHHALQIAITFEDKIEIISSGSVIKQKAVIIDSDEPHECRTHNNTFLLINIDPESKIGTGLKKTYLSDKKLAALPEAIVEELLEEIKPLLSDNTNVDSIFNMTLQFLRKLSNTEGNEDMDDRIAKVLEVLQQPGHMPLKIKDLSTIVYLSPSRLIHLFTTQVGIPIRKYILWVRLLTALQYIINARAITDAALEAGFADAPHFNRTFKRMFGLAPSFLLKNSQIVQAYVK</sequence>
<name>A0ABS5JA52_9BACT</name>
<keyword evidence="6" id="KW-1185">Reference proteome</keyword>
<evidence type="ECO:0000256" key="2">
    <source>
        <dbReference type="ARBA" id="ARBA00023125"/>
    </source>
</evidence>
<dbReference type="SUPFAM" id="SSF46689">
    <property type="entry name" value="Homeodomain-like"/>
    <property type="match status" value="1"/>
</dbReference>
<dbReference type="SMART" id="SM00342">
    <property type="entry name" value="HTH_ARAC"/>
    <property type="match status" value="1"/>
</dbReference>